<protein>
    <submittedName>
        <fullName evidence="1">Uncharacterized protein</fullName>
    </submittedName>
</protein>
<evidence type="ECO:0000313" key="1">
    <source>
        <dbReference type="EMBL" id="KAG2594551.1"/>
    </source>
</evidence>
<proteinExistence type="predicted"/>
<keyword evidence="2" id="KW-1185">Reference proteome</keyword>
<dbReference type="Proteomes" id="UP000823388">
    <property type="component" value="Chromosome 5K"/>
</dbReference>
<dbReference type="AlphaFoldDB" id="A0A8T0S7H3"/>
<evidence type="ECO:0000313" key="2">
    <source>
        <dbReference type="Proteomes" id="UP000823388"/>
    </source>
</evidence>
<dbReference type="EMBL" id="CM029045">
    <property type="protein sequence ID" value="KAG2594551.1"/>
    <property type="molecule type" value="Genomic_DNA"/>
</dbReference>
<organism evidence="1 2">
    <name type="scientific">Panicum virgatum</name>
    <name type="common">Blackwell switchgrass</name>
    <dbReference type="NCBI Taxonomy" id="38727"/>
    <lineage>
        <taxon>Eukaryota</taxon>
        <taxon>Viridiplantae</taxon>
        <taxon>Streptophyta</taxon>
        <taxon>Embryophyta</taxon>
        <taxon>Tracheophyta</taxon>
        <taxon>Spermatophyta</taxon>
        <taxon>Magnoliopsida</taxon>
        <taxon>Liliopsida</taxon>
        <taxon>Poales</taxon>
        <taxon>Poaceae</taxon>
        <taxon>PACMAD clade</taxon>
        <taxon>Panicoideae</taxon>
        <taxon>Panicodae</taxon>
        <taxon>Paniceae</taxon>
        <taxon>Panicinae</taxon>
        <taxon>Panicum</taxon>
        <taxon>Panicum sect. Hiantes</taxon>
    </lineage>
</organism>
<reference evidence="1" key="1">
    <citation type="submission" date="2020-05" db="EMBL/GenBank/DDBJ databases">
        <title>WGS assembly of Panicum virgatum.</title>
        <authorList>
            <person name="Lovell J.T."/>
            <person name="Jenkins J."/>
            <person name="Shu S."/>
            <person name="Juenger T.E."/>
            <person name="Schmutz J."/>
        </authorList>
    </citation>
    <scope>NUCLEOTIDE SEQUENCE</scope>
    <source>
        <strain evidence="1">AP13</strain>
    </source>
</reference>
<comment type="caution">
    <text evidence="1">The sequence shown here is derived from an EMBL/GenBank/DDBJ whole genome shotgun (WGS) entry which is preliminary data.</text>
</comment>
<accession>A0A8T0S7H3</accession>
<gene>
    <name evidence="1" type="ORF">PVAP13_5KG003100</name>
</gene>
<sequence>MVEFRASVPSILHEASILLPWSVPLNSIEGVRRHIYLTICNSISSMA</sequence>
<name>A0A8T0S7H3_PANVG</name>